<keyword evidence="7" id="KW-0963">Cytoplasm</keyword>
<evidence type="ECO:0000256" key="7">
    <source>
        <dbReference type="HAMAP-Rule" id="MF_00009"/>
    </source>
</evidence>
<comment type="cofactor">
    <cofactor evidence="7">
        <name>Zn(2+)</name>
        <dbReference type="ChEBI" id="CHEBI:29105"/>
    </cofactor>
    <text evidence="7">Binds 1 zinc ion.</text>
</comment>
<keyword evidence="3 7" id="KW-0479">Metal-binding</keyword>
<dbReference type="GO" id="GO:0006364">
    <property type="term" value="P:rRNA processing"/>
    <property type="evidence" value="ECO:0007669"/>
    <property type="project" value="UniProtKB-UniRule"/>
</dbReference>
<proteinExistence type="inferred from homology"/>
<dbReference type="Proteomes" id="UP000176568">
    <property type="component" value="Unassembled WGS sequence"/>
</dbReference>
<keyword evidence="7" id="KW-0698">rRNA processing</keyword>
<evidence type="ECO:0000313" key="9">
    <source>
        <dbReference type="Proteomes" id="UP000176568"/>
    </source>
</evidence>
<dbReference type="Gene3D" id="3.40.390.30">
    <property type="entry name" value="Metalloproteases ('zincins'), catalytic domain"/>
    <property type="match status" value="1"/>
</dbReference>
<evidence type="ECO:0000256" key="3">
    <source>
        <dbReference type="ARBA" id="ARBA00022723"/>
    </source>
</evidence>
<dbReference type="EMBL" id="MEXB01000009">
    <property type="protein sequence ID" value="OGC88323.1"/>
    <property type="molecule type" value="Genomic_DNA"/>
</dbReference>
<keyword evidence="2 7" id="KW-0540">Nuclease</keyword>
<evidence type="ECO:0000256" key="4">
    <source>
        <dbReference type="ARBA" id="ARBA00022759"/>
    </source>
</evidence>
<evidence type="ECO:0000256" key="1">
    <source>
        <dbReference type="ARBA" id="ARBA00010875"/>
    </source>
</evidence>
<dbReference type="STRING" id="1797247.A2419_00470"/>
<keyword evidence="4 7" id="KW-0255">Endonuclease</keyword>
<evidence type="ECO:0000256" key="5">
    <source>
        <dbReference type="ARBA" id="ARBA00022801"/>
    </source>
</evidence>
<evidence type="ECO:0000313" key="8">
    <source>
        <dbReference type="EMBL" id="OGC88323.1"/>
    </source>
</evidence>
<reference evidence="8 9" key="1">
    <citation type="journal article" date="2016" name="Nat. Commun.">
        <title>Thousands of microbial genomes shed light on interconnected biogeochemical processes in an aquifer system.</title>
        <authorList>
            <person name="Anantharaman K."/>
            <person name="Brown C.T."/>
            <person name="Hug L.A."/>
            <person name="Sharon I."/>
            <person name="Castelle C.J."/>
            <person name="Probst A.J."/>
            <person name="Thomas B.C."/>
            <person name="Singh A."/>
            <person name="Wilkins M.J."/>
            <person name="Karaoz U."/>
            <person name="Brodie E.L."/>
            <person name="Williams K.H."/>
            <person name="Hubbard S.S."/>
            <person name="Banfield J.F."/>
        </authorList>
    </citation>
    <scope>NUCLEOTIDE SEQUENCE [LARGE SCALE GENOMIC DNA]</scope>
</reference>
<dbReference type="GO" id="GO:0005737">
    <property type="term" value="C:cytoplasm"/>
    <property type="evidence" value="ECO:0007669"/>
    <property type="project" value="UniProtKB-SubCell"/>
</dbReference>
<gene>
    <name evidence="7" type="primary">ybeY</name>
    <name evidence="8" type="ORF">A2419_00470</name>
</gene>
<keyword evidence="7" id="KW-0690">Ribosome biogenesis</keyword>
<feature type="binding site" evidence="7">
    <location>
        <position position="86"/>
    </location>
    <ligand>
        <name>Zn(2+)</name>
        <dbReference type="ChEBI" id="CHEBI:29105"/>
        <note>catalytic</note>
    </ligand>
</feature>
<keyword evidence="5 7" id="KW-0378">Hydrolase</keyword>
<feature type="binding site" evidence="7">
    <location>
        <position position="92"/>
    </location>
    <ligand>
        <name>Zn(2+)</name>
        <dbReference type="ChEBI" id="CHEBI:29105"/>
        <note>catalytic</note>
    </ligand>
</feature>
<organism evidence="8 9">
    <name type="scientific">Candidatus Adlerbacteria bacterium RIFOXYC1_FULL_48_26</name>
    <dbReference type="NCBI Taxonomy" id="1797247"/>
    <lineage>
        <taxon>Bacteria</taxon>
        <taxon>Candidatus Adleribacteriota</taxon>
    </lineage>
</organism>
<comment type="function">
    <text evidence="7">Single strand-specific metallo-endoribonuclease involved in late-stage 70S ribosome quality control and in maturation of the 3' terminus of the 16S rRNA.</text>
</comment>
<comment type="caution">
    <text evidence="8">The sequence shown here is derived from an EMBL/GenBank/DDBJ whole genome shotgun (WGS) entry which is preliminary data.</text>
</comment>
<sequence>MDAAAKRLRISYKKIKDEVLGKEYDLSLAFLSASEMRDVTIRTKNKDKVSNVLSFPLSKTSGEILICRKAAAPFSVGYLFIHGLFHLKGFKHGVRMETQERRILKQFKLRMHEQNSHRN</sequence>
<dbReference type="InterPro" id="IPR002036">
    <property type="entry name" value="YbeY"/>
</dbReference>
<keyword evidence="6 7" id="KW-0862">Zinc</keyword>
<protein>
    <recommendedName>
        <fullName evidence="7">Endoribonuclease YbeY</fullName>
        <ecNumber evidence="7">3.1.-.-</ecNumber>
    </recommendedName>
</protein>
<comment type="similarity">
    <text evidence="1 7">Belongs to the endoribonuclease YbeY family.</text>
</comment>
<accession>A0A1F4Y4V7</accession>
<dbReference type="GO" id="GO:0004521">
    <property type="term" value="F:RNA endonuclease activity"/>
    <property type="evidence" value="ECO:0007669"/>
    <property type="project" value="UniProtKB-UniRule"/>
</dbReference>
<evidence type="ECO:0000256" key="6">
    <source>
        <dbReference type="ARBA" id="ARBA00022833"/>
    </source>
</evidence>
<name>A0A1F4Y4V7_9BACT</name>
<dbReference type="SUPFAM" id="SSF55486">
    <property type="entry name" value="Metalloproteases ('zincins'), catalytic domain"/>
    <property type="match status" value="1"/>
</dbReference>
<dbReference type="EC" id="3.1.-.-" evidence="7"/>
<dbReference type="InterPro" id="IPR023091">
    <property type="entry name" value="MetalPrtase_cat_dom_sf_prd"/>
</dbReference>
<comment type="subcellular location">
    <subcellularLocation>
        <location evidence="7">Cytoplasm</location>
    </subcellularLocation>
</comment>
<dbReference type="GO" id="GO:0008270">
    <property type="term" value="F:zinc ion binding"/>
    <property type="evidence" value="ECO:0007669"/>
    <property type="project" value="UniProtKB-UniRule"/>
</dbReference>
<dbReference type="AlphaFoldDB" id="A0A1F4Y4V7"/>
<dbReference type="Pfam" id="PF02130">
    <property type="entry name" value="YbeY"/>
    <property type="match status" value="1"/>
</dbReference>
<feature type="binding site" evidence="7">
    <location>
        <position position="82"/>
    </location>
    <ligand>
        <name>Zn(2+)</name>
        <dbReference type="ChEBI" id="CHEBI:29105"/>
        <note>catalytic</note>
    </ligand>
</feature>
<evidence type="ECO:0000256" key="2">
    <source>
        <dbReference type="ARBA" id="ARBA00022722"/>
    </source>
</evidence>
<dbReference type="GO" id="GO:0004222">
    <property type="term" value="F:metalloendopeptidase activity"/>
    <property type="evidence" value="ECO:0007669"/>
    <property type="project" value="InterPro"/>
</dbReference>
<dbReference type="HAMAP" id="MF_00009">
    <property type="entry name" value="Endoribonucl_YbeY"/>
    <property type="match status" value="1"/>
</dbReference>